<dbReference type="Pfam" id="PF17853">
    <property type="entry name" value="GGDEF_2"/>
    <property type="match status" value="1"/>
</dbReference>
<name>A0A6I8LXJ3_9PSEU</name>
<dbReference type="InterPro" id="IPR051448">
    <property type="entry name" value="CdaR-like_regulators"/>
</dbReference>
<evidence type="ECO:0000259" key="3">
    <source>
        <dbReference type="Pfam" id="PF17853"/>
    </source>
</evidence>
<sequence>MTTEDEGFSLVRQATSDSGWRAQLSDLHGLFAISTMMFDGREAADILRLAATSVPTLSGCETEAAFLVDEDGSSTLQDDTREVHPDLGAEVGGMAGRGGRIDLADGRWRWCYALREPDSPGGLTANLVVGAEHTPPRDELFLLGSLGQQAAAALANSALLERERRQSVALQAVNDRLSASVERLEQQTQVHETLTASSVSGAGEPGIADALHELTALPVAVEDRFGNLRAWGGPGRPDPYPKIGVRRREELLRRAATQPRPIRVKDRLVCLVRPRHEVLGVLALIDPAHTAGADEVFALEYGSTILALELSHQRSLAEVELRLRRDLVDDLIAGTDDGSAYARAEAIGHDLRRTHHVVVLRWSGDVAEDVVAEATGRATTTLGLTSLMSRHAGAVVLLVGGPTDGTALHDSLSERLGAEGAIGIGGPCDTPGRFPKSYAEAVRALEIRRTSHTPNGVTTFDQLGIYRILDTGQNHGDVLEFVHEWLGKLLDYDSAHHAELVATLAQYLECGGSYGDTAAALTIHRSTLRYRLGRIREITEIDLGDVNSRLNLHVATRLWQVLRGSE</sequence>
<feature type="domain" description="CdaR GGDEF-like" evidence="3">
    <location>
        <begin position="336"/>
        <end position="447"/>
    </location>
</feature>
<dbReference type="RefSeq" id="WP_155546814.1">
    <property type="nucleotide sequence ID" value="NZ_CABVGP010000002.1"/>
</dbReference>
<evidence type="ECO:0000313" key="5">
    <source>
        <dbReference type="Proteomes" id="UP000399805"/>
    </source>
</evidence>
<dbReference type="AlphaFoldDB" id="A0A6I8LXJ3"/>
<dbReference type="Proteomes" id="UP000399805">
    <property type="component" value="Unassembled WGS sequence"/>
</dbReference>
<dbReference type="EMBL" id="CABVGP010000002">
    <property type="protein sequence ID" value="VVJ21990.1"/>
    <property type="molecule type" value="Genomic_DNA"/>
</dbReference>
<dbReference type="Gene3D" id="1.10.10.2840">
    <property type="entry name" value="PucR C-terminal helix-turn-helix domain"/>
    <property type="match status" value="1"/>
</dbReference>
<gene>
    <name evidence="4" type="ORF">AA23TX_07003</name>
</gene>
<comment type="similarity">
    <text evidence="1">Belongs to the CdaR family.</text>
</comment>
<organism evidence="4 5">
    <name type="scientific">Amycolatopsis camponoti</name>
    <dbReference type="NCBI Taxonomy" id="2606593"/>
    <lineage>
        <taxon>Bacteria</taxon>
        <taxon>Bacillati</taxon>
        <taxon>Actinomycetota</taxon>
        <taxon>Actinomycetes</taxon>
        <taxon>Pseudonocardiales</taxon>
        <taxon>Pseudonocardiaceae</taxon>
        <taxon>Amycolatopsis</taxon>
    </lineage>
</organism>
<protein>
    <submittedName>
        <fullName evidence="4">Regulator of polyketide synthase expression</fullName>
    </submittedName>
</protein>
<evidence type="ECO:0000259" key="2">
    <source>
        <dbReference type="Pfam" id="PF13556"/>
    </source>
</evidence>
<reference evidence="4 5" key="1">
    <citation type="submission" date="2019-09" db="EMBL/GenBank/DDBJ databases">
        <authorList>
            <person name="Leyn A S."/>
        </authorList>
    </citation>
    <scope>NUCLEOTIDE SEQUENCE [LARGE SCALE GENOMIC DNA]</scope>
    <source>
        <strain evidence="4">AA231_1</strain>
    </source>
</reference>
<dbReference type="PANTHER" id="PTHR33744">
    <property type="entry name" value="CARBOHYDRATE DIACID REGULATOR"/>
    <property type="match status" value="1"/>
</dbReference>
<evidence type="ECO:0000313" key="4">
    <source>
        <dbReference type="EMBL" id="VVJ21990.1"/>
    </source>
</evidence>
<dbReference type="Pfam" id="PF13556">
    <property type="entry name" value="HTH_30"/>
    <property type="match status" value="1"/>
</dbReference>
<dbReference type="PANTHER" id="PTHR33744:SF1">
    <property type="entry name" value="DNA-BINDING TRANSCRIPTIONAL ACTIVATOR ADER"/>
    <property type="match status" value="1"/>
</dbReference>
<dbReference type="InterPro" id="IPR041522">
    <property type="entry name" value="CdaR_GGDEF"/>
</dbReference>
<evidence type="ECO:0000256" key="1">
    <source>
        <dbReference type="ARBA" id="ARBA00006754"/>
    </source>
</evidence>
<dbReference type="InterPro" id="IPR025736">
    <property type="entry name" value="PucR_C-HTH_dom"/>
</dbReference>
<dbReference type="SUPFAM" id="SSF55781">
    <property type="entry name" value="GAF domain-like"/>
    <property type="match status" value="1"/>
</dbReference>
<feature type="domain" description="PucR C-terminal helix-turn-helix" evidence="2">
    <location>
        <begin position="500"/>
        <end position="557"/>
    </location>
</feature>
<proteinExistence type="inferred from homology"/>
<accession>A0A6I8LXJ3</accession>
<dbReference type="InterPro" id="IPR042070">
    <property type="entry name" value="PucR_C-HTH_sf"/>
</dbReference>
<keyword evidence="5" id="KW-1185">Reference proteome</keyword>